<reference evidence="1 2" key="1">
    <citation type="journal article" date="2017" name="Genome Biol.">
        <title>New reference genome sequences of hot pepper reveal the massive evolution of plant disease-resistance genes by retroduplication.</title>
        <authorList>
            <person name="Kim S."/>
            <person name="Park J."/>
            <person name="Yeom S.I."/>
            <person name="Kim Y.M."/>
            <person name="Seo E."/>
            <person name="Kim K.T."/>
            <person name="Kim M.S."/>
            <person name="Lee J.M."/>
            <person name="Cheong K."/>
            <person name="Shin H.S."/>
            <person name="Kim S.B."/>
            <person name="Han K."/>
            <person name="Lee J."/>
            <person name="Park M."/>
            <person name="Lee H.A."/>
            <person name="Lee H.Y."/>
            <person name="Lee Y."/>
            <person name="Oh S."/>
            <person name="Lee J.H."/>
            <person name="Choi E."/>
            <person name="Choi E."/>
            <person name="Lee S.E."/>
            <person name="Jeon J."/>
            <person name="Kim H."/>
            <person name="Choi G."/>
            <person name="Song H."/>
            <person name="Lee J."/>
            <person name="Lee S.C."/>
            <person name="Kwon J.K."/>
            <person name="Lee H.Y."/>
            <person name="Koo N."/>
            <person name="Hong Y."/>
            <person name="Kim R.W."/>
            <person name="Kang W.H."/>
            <person name="Huh J.H."/>
            <person name="Kang B.C."/>
            <person name="Yang T.J."/>
            <person name="Lee Y.H."/>
            <person name="Bennetzen J.L."/>
            <person name="Choi D."/>
        </authorList>
    </citation>
    <scope>NUCLEOTIDE SEQUENCE [LARGE SCALE GENOMIC DNA]</scope>
    <source>
        <strain evidence="2">cv. PBC81</strain>
    </source>
</reference>
<sequence length="92" mass="9781">MKPIRLPEPPASPRAMGGVPDIFEGGVHGVIRRAVVIGNGFPASENQSIGLVQALGLADKHTLYCGATVFVVENLLNMYNCLVAYVQIFAPC</sequence>
<dbReference type="Proteomes" id="UP000224567">
    <property type="component" value="Unassembled WGS sequence"/>
</dbReference>
<dbReference type="GO" id="GO:0000266">
    <property type="term" value="P:mitochondrial fission"/>
    <property type="evidence" value="ECO:0007669"/>
    <property type="project" value="TreeGrafter"/>
</dbReference>
<organism evidence="1 2">
    <name type="scientific">Capsicum baccatum</name>
    <name type="common">Peruvian pepper</name>
    <dbReference type="NCBI Taxonomy" id="33114"/>
    <lineage>
        <taxon>Eukaryota</taxon>
        <taxon>Viridiplantae</taxon>
        <taxon>Streptophyta</taxon>
        <taxon>Embryophyta</taxon>
        <taxon>Tracheophyta</taxon>
        <taxon>Spermatophyta</taxon>
        <taxon>Magnoliopsida</taxon>
        <taxon>eudicotyledons</taxon>
        <taxon>Gunneridae</taxon>
        <taxon>Pentapetalae</taxon>
        <taxon>asterids</taxon>
        <taxon>lamiids</taxon>
        <taxon>Solanales</taxon>
        <taxon>Solanaceae</taxon>
        <taxon>Solanoideae</taxon>
        <taxon>Capsiceae</taxon>
        <taxon>Capsicum</taxon>
    </lineage>
</organism>
<dbReference type="OrthoDB" id="1856981at2759"/>
<proteinExistence type="predicted"/>
<name>A0A2G2VPY8_CAPBA</name>
<reference evidence="2" key="2">
    <citation type="journal article" date="2017" name="J. Anim. Genet.">
        <title>Multiple reference genome sequences of hot pepper reveal the massive evolution of plant disease resistance genes by retroduplication.</title>
        <authorList>
            <person name="Kim S."/>
            <person name="Park J."/>
            <person name="Yeom S.-I."/>
            <person name="Kim Y.-M."/>
            <person name="Seo E."/>
            <person name="Kim K.-T."/>
            <person name="Kim M.-S."/>
            <person name="Lee J.M."/>
            <person name="Cheong K."/>
            <person name="Shin H.-S."/>
            <person name="Kim S.-B."/>
            <person name="Han K."/>
            <person name="Lee J."/>
            <person name="Park M."/>
            <person name="Lee H.-A."/>
            <person name="Lee H.-Y."/>
            <person name="Lee Y."/>
            <person name="Oh S."/>
            <person name="Lee J.H."/>
            <person name="Choi E."/>
            <person name="Choi E."/>
            <person name="Lee S.E."/>
            <person name="Jeon J."/>
            <person name="Kim H."/>
            <person name="Choi G."/>
            <person name="Song H."/>
            <person name="Lee J."/>
            <person name="Lee S.-C."/>
            <person name="Kwon J.-K."/>
            <person name="Lee H.-Y."/>
            <person name="Koo N."/>
            <person name="Hong Y."/>
            <person name="Kim R.W."/>
            <person name="Kang W.-H."/>
            <person name="Huh J.H."/>
            <person name="Kang B.-C."/>
            <person name="Yang T.-J."/>
            <person name="Lee Y.-H."/>
            <person name="Bennetzen J.L."/>
            <person name="Choi D."/>
        </authorList>
    </citation>
    <scope>NUCLEOTIDE SEQUENCE [LARGE SCALE GENOMIC DNA]</scope>
    <source>
        <strain evidence="2">cv. PBC81</strain>
    </source>
</reference>
<comment type="caution">
    <text evidence="1">The sequence shown here is derived from an EMBL/GenBank/DDBJ whole genome shotgun (WGS) entry which is preliminary data.</text>
</comment>
<protein>
    <submittedName>
        <fullName evidence="1">Mitochondrial fission protein ELM1</fullName>
    </submittedName>
</protein>
<dbReference type="AlphaFoldDB" id="A0A2G2VPY8"/>
<dbReference type="EMBL" id="MLFT02000011">
    <property type="protein sequence ID" value="PHT35044.1"/>
    <property type="molecule type" value="Genomic_DNA"/>
</dbReference>
<gene>
    <name evidence="1" type="ORF">CQW23_26844</name>
</gene>
<dbReference type="STRING" id="33114.A0A2G2VPY8"/>
<dbReference type="PANTHER" id="PTHR33986">
    <property type="entry name" value="OS02G0535700 PROTEIN"/>
    <property type="match status" value="1"/>
</dbReference>
<evidence type="ECO:0000313" key="2">
    <source>
        <dbReference type="Proteomes" id="UP000224567"/>
    </source>
</evidence>
<dbReference type="PANTHER" id="PTHR33986:SF15">
    <property type="entry name" value="MITOCHONDRIAL FISSION PROTEIN ELM1"/>
    <property type="match status" value="1"/>
</dbReference>
<evidence type="ECO:0000313" key="1">
    <source>
        <dbReference type="EMBL" id="PHT35044.1"/>
    </source>
</evidence>
<keyword evidence="2" id="KW-1185">Reference proteome</keyword>
<accession>A0A2G2VPY8</accession>
<dbReference type="GO" id="GO:0005741">
    <property type="term" value="C:mitochondrial outer membrane"/>
    <property type="evidence" value="ECO:0007669"/>
    <property type="project" value="TreeGrafter"/>
</dbReference>
<dbReference type="InterPro" id="IPR009367">
    <property type="entry name" value="Elm1-like"/>
</dbReference>